<gene>
    <name evidence="3" type="primary">LOC116308069</name>
</gene>
<protein>
    <submittedName>
        <fullName evidence="3">Uncharacterized protein LOC116308069</fullName>
    </submittedName>
</protein>
<sequence>MKSQALLVIILVQIYYLQALQHTKAFQDLEAFNKRSSETETRFRRSGACAEICIHRCLPSCNLACCVERPIGVNRHMINKMEVAAAKKIAETGSKKSILGSKENQLYVSKEEMEKGTTCDKKCLIHCDPSCKFKCCIRVPRG</sequence>
<dbReference type="RefSeq" id="XP_031574291.1">
    <property type="nucleotide sequence ID" value="XM_031718431.1"/>
</dbReference>
<organism evidence="2 3">
    <name type="scientific">Actinia tenebrosa</name>
    <name type="common">Australian red waratah sea anemone</name>
    <dbReference type="NCBI Taxonomy" id="6105"/>
    <lineage>
        <taxon>Eukaryota</taxon>
        <taxon>Metazoa</taxon>
        <taxon>Cnidaria</taxon>
        <taxon>Anthozoa</taxon>
        <taxon>Hexacorallia</taxon>
        <taxon>Actiniaria</taxon>
        <taxon>Actiniidae</taxon>
        <taxon>Actinia</taxon>
    </lineage>
</organism>
<dbReference type="GeneID" id="116308069"/>
<dbReference type="KEGG" id="aten:116308069"/>
<dbReference type="InParanoid" id="A0A6P8J2V7"/>
<reference evidence="3" key="1">
    <citation type="submission" date="2025-08" db="UniProtKB">
        <authorList>
            <consortium name="RefSeq"/>
        </authorList>
    </citation>
    <scope>IDENTIFICATION</scope>
    <source>
        <tissue evidence="3">Tentacle</tissue>
    </source>
</reference>
<evidence type="ECO:0000256" key="1">
    <source>
        <dbReference type="SAM" id="SignalP"/>
    </source>
</evidence>
<dbReference type="Proteomes" id="UP000515163">
    <property type="component" value="Unplaced"/>
</dbReference>
<proteinExistence type="predicted"/>
<feature type="signal peptide" evidence="1">
    <location>
        <begin position="1"/>
        <end position="19"/>
    </location>
</feature>
<keyword evidence="2" id="KW-1185">Reference proteome</keyword>
<feature type="chain" id="PRO_5027967159" evidence="1">
    <location>
        <begin position="20"/>
        <end position="142"/>
    </location>
</feature>
<accession>A0A6P8J2V7</accession>
<dbReference type="AlphaFoldDB" id="A0A6P8J2V7"/>
<keyword evidence="1" id="KW-0732">Signal</keyword>
<evidence type="ECO:0000313" key="3">
    <source>
        <dbReference type="RefSeq" id="XP_031574291.1"/>
    </source>
</evidence>
<evidence type="ECO:0000313" key="2">
    <source>
        <dbReference type="Proteomes" id="UP000515163"/>
    </source>
</evidence>
<dbReference type="OrthoDB" id="5976668at2759"/>
<name>A0A6P8J2V7_ACTTE</name>